<reference evidence="3" key="1">
    <citation type="submission" date="2017-03" db="EMBL/GenBank/DDBJ databases">
        <title>Phytopthora megakarya and P. palmivora, two closely related causual agents of cacao black pod achieved similar genome size and gene model numbers by different mechanisms.</title>
        <authorList>
            <person name="Ali S."/>
            <person name="Shao J."/>
            <person name="Larry D.J."/>
            <person name="Kronmiller B."/>
            <person name="Shen D."/>
            <person name="Strem M.D."/>
            <person name="Melnick R.L."/>
            <person name="Guiltinan M.J."/>
            <person name="Tyler B.M."/>
            <person name="Meinhardt L.W."/>
            <person name="Bailey B.A."/>
        </authorList>
    </citation>
    <scope>NUCLEOTIDE SEQUENCE [LARGE SCALE GENOMIC DNA]</scope>
    <source>
        <strain evidence="3">zdho120</strain>
    </source>
</reference>
<protein>
    <submittedName>
        <fullName evidence="2">Uncharacterized protein</fullName>
    </submittedName>
</protein>
<name>A0A225VDM9_9STRA</name>
<dbReference type="Proteomes" id="UP000198211">
    <property type="component" value="Unassembled WGS sequence"/>
</dbReference>
<gene>
    <name evidence="2" type="ORF">PHMEG_00025450</name>
</gene>
<evidence type="ECO:0000313" key="3">
    <source>
        <dbReference type="Proteomes" id="UP000198211"/>
    </source>
</evidence>
<comment type="caution">
    <text evidence="2">The sequence shown here is derived from an EMBL/GenBank/DDBJ whole genome shotgun (WGS) entry which is preliminary data.</text>
</comment>
<organism evidence="2 3">
    <name type="scientific">Phytophthora megakarya</name>
    <dbReference type="NCBI Taxonomy" id="4795"/>
    <lineage>
        <taxon>Eukaryota</taxon>
        <taxon>Sar</taxon>
        <taxon>Stramenopiles</taxon>
        <taxon>Oomycota</taxon>
        <taxon>Peronosporomycetes</taxon>
        <taxon>Peronosporales</taxon>
        <taxon>Peronosporaceae</taxon>
        <taxon>Phytophthora</taxon>
    </lineage>
</organism>
<proteinExistence type="predicted"/>
<feature type="region of interest" description="Disordered" evidence="1">
    <location>
        <begin position="115"/>
        <end position="183"/>
    </location>
</feature>
<keyword evidence="3" id="KW-1185">Reference proteome</keyword>
<dbReference type="AlphaFoldDB" id="A0A225VDM9"/>
<accession>A0A225VDM9</accession>
<sequence>KKIKAARTKLKALDSGSEDAYKPRSTIAKDLIEQAYNQKILSETLLQDPVLAIIREAGLVAGEFDPDSLFKMELGTIQAATQDLFYSLEIFVGEHVQTSELNYQIGSSHYVSATSESDSDSLRAPQRMSLGPSGAKYLRSRVNRPDQRPAGPSRTPEKIDQRNERQIPAGRTTPTTNSTGSGNRLDEYFQMVMNRLLKEQSLVTVQSLPLGTQDIDMETVSTPDPDFWEYDPDDLGIPSSGRAAVATAVICSGGIADPKSPNFGHLRSEGIYREIYAIRAKLNIKDGNPIARREHVDHYIETLGDPELTDRLTLLRLADVDELKEVLQKWFRQAKISDRINQERAILFLDTDADVSILDTTFASQRQECIKITLAGYLVYFSDIWIGDLSGQDAILGMDFMVPAGVRMGLADGSMRLPDEVGIPLNGRPGRIRYLLISKIGEEILRLGHRLDVSMILDQDKVPRSLGFVFVGSCRYRE</sequence>
<evidence type="ECO:0000313" key="2">
    <source>
        <dbReference type="EMBL" id="OWZ02907.1"/>
    </source>
</evidence>
<feature type="compositionally biased region" description="Basic and acidic residues" evidence="1">
    <location>
        <begin position="155"/>
        <end position="165"/>
    </location>
</feature>
<dbReference type="EMBL" id="NBNE01005861">
    <property type="protein sequence ID" value="OWZ02907.1"/>
    <property type="molecule type" value="Genomic_DNA"/>
</dbReference>
<feature type="compositionally biased region" description="Low complexity" evidence="1">
    <location>
        <begin position="171"/>
        <end position="183"/>
    </location>
</feature>
<evidence type="ECO:0000256" key="1">
    <source>
        <dbReference type="SAM" id="MobiDB-lite"/>
    </source>
</evidence>
<feature type="non-terminal residue" evidence="2">
    <location>
        <position position="1"/>
    </location>
</feature>